<dbReference type="Proteomes" id="UP000033740">
    <property type="component" value="Unassembled WGS sequence"/>
</dbReference>
<protein>
    <submittedName>
        <fullName evidence="2">Uncharacterized protein</fullName>
    </submittedName>
</protein>
<dbReference type="STRING" id="582680.RS86_01554"/>
<feature type="transmembrane region" description="Helical" evidence="1">
    <location>
        <begin position="71"/>
        <end position="91"/>
    </location>
</feature>
<sequence>MNEGDRVGDRRLLRRELRTSRATPAVVVAVVLLGAALATVAAAIWTTDPSGASVARDAAATVRTAWEEPSWRAAAAAIAGIVGIALIALAIGPGRRRRHGRGGARVELVVDDGLLADAAAQAVARHCALAASQVSATVTARRVRVRIRPVSGVPVDRAGAADAARGALERMGFGIRPVVTVDAKGVVA</sequence>
<organism evidence="2 3">
    <name type="scientific">Microbacterium azadirachtae</name>
    <dbReference type="NCBI Taxonomy" id="582680"/>
    <lineage>
        <taxon>Bacteria</taxon>
        <taxon>Bacillati</taxon>
        <taxon>Actinomycetota</taxon>
        <taxon>Actinomycetes</taxon>
        <taxon>Micrococcales</taxon>
        <taxon>Microbacteriaceae</taxon>
        <taxon>Microbacterium</taxon>
    </lineage>
</organism>
<dbReference type="RefSeq" id="WP_052680148.1">
    <property type="nucleotide sequence ID" value="NZ_JYIX01000032.1"/>
</dbReference>
<evidence type="ECO:0000313" key="2">
    <source>
        <dbReference type="EMBL" id="KJL33757.1"/>
    </source>
</evidence>
<feature type="transmembrane region" description="Helical" evidence="1">
    <location>
        <begin position="21"/>
        <end position="45"/>
    </location>
</feature>
<evidence type="ECO:0000256" key="1">
    <source>
        <dbReference type="SAM" id="Phobius"/>
    </source>
</evidence>
<dbReference type="EMBL" id="JYIX01000032">
    <property type="protein sequence ID" value="KJL33757.1"/>
    <property type="molecule type" value="Genomic_DNA"/>
</dbReference>
<accession>A0A0F0LKM1</accession>
<evidence type="ECO:0000313" key="3">
    <source>
        <dbReference type="Proteomes" id="UP000033740"/>
    </source>
</evidence>
<dbReference type="AlphaFoldDB" id="A0A0F0LKM1"/>
<gene>
    <name evidence="2" type="ORF">RS86_01554</name>
</gene>
<keyword evidence="1" id="KW-0472">Membrane</keyword>
<keyword evidence="1" id="KW-1133">Transmembrane helix</keyword>
<name>A0A0F0LKM1_9MICO</name>
<dbReference type="PATRIC" id="fig|582680.6.peg.1599"/>
<comment type="caution">
    <text evidence="2">The sequence shown here is derived from an EMBL/GenBank/DDBJ whole genome shotgun (WGS) entry which is preliminary data.</text>
</comment>
<reference evidence="2 3" key="1">
    <citation type="submission" date="2015-02" db="EMBL/GenBank/DDBJ databases">
        <title>Draft genome sequences of ten Microbacterium spp. with emphasis on heavy metal contaminated environments.</title>
        <authorList>
            <person name="Corretto E."/>
        </authorList>
    </citation>
    <scope>NUCLEOTIDE SEQUENCE [LARGE SCALE GENOMIC DNA]</scope>
    <source>
        <strain evidence="2 3">ARN176</strain>
    </source>
</reference>
<proteinExistence type="predicted"/>
<keyword evidence="1" id="KW-0812">Transmembrane</keyword>
<keyword evidence="3" id="KW-1185">Reference proteome</keyword>